<evidence type="ECO:0000256" key="1">
    <source>
        <dbReference type="SAM" id="MobiDB-lite"/>
    </source>
</evidence>
<comment type="caution">
    <text evidence="2">The sequence shown here is derived from an EMBL/GenBank/DDBJ whole genome shotgun (WGS) entry which is preliminary data.</text>
</comment>
<protein>
    <submittedName>
        <fullName evidence="2">Uncharacterized protein</fullName>
    </submittedName>
</protein>
<evidence type="ECO:0000313" key="3">
    <source>
        <dbReference type="Proteomes" id="UP000887458"/>
    </source>
</evidence>
<accession>A0ABQ8JW38</accession>
<evidence type="ECO:0000313" key="2">
    <source>
        <dbReference type="EMBL" id="KAH9426823.1"/>
    </source>
</evidence>
<feature type="compositionally biased region" description="Basic and acidic residues" evidence="1">
    <location>
        <begin position="7"/>
        <end position="21"/>
    </location>
</feature>
<reference evidence="2 3" key="1">
    <citation type="journal article" date="2018" name="J. Allergy Clin. Immunol.">
        <title>High-quality assembly of Dermatophagoides pteronyssinus genome and transcriptome reveals a wide range of novel allergens.</title>
        <authorList>
            <person name="Liu X.Y."/>
            <person name="Yang K.Y."/>
            <person name="Wang M.Q."/>
            <person name="Kwok J.S."/>
            <person name="Zeng X."/>
            <person name="Yang Z."/>
            <person name="Xiao X.J."/>
            <person name="Lau C.P."/>
            <person name="Li Y."/>
            <person name="Huang Z.M."/>
            <person name="Ba J.G."/>
            <person name="Yim A.K."/>
            <person name="Ouyang C.Y."/>
            <person name="Ngai S.M."/>
            <person name="Chan T.F."/>
            <person name="Leung E.L."/>
            <person name="Liu L."/>
            <person name="Liu Z.G."/>
            <person name="Tsui S.K."/>
        </authorList>
    </citation>
    <scope>NUCLEOTIDE SEQUENCE [LARGE SCALE GENOMIC DNA]</scope>
    <source>
        <strain evidence="2">Derp</strain>
    </source>
</reference>
<proteinExistence type="predicted"/>
<organism evidence="2 3">
    <name type="scientific">Dermatophagoides pteronyssinus</name>
    <name type="common">European house dust mite</name>
    <dbReference type="NCBI Taxonomy" id="6956"/>
    <lineage>
        <taxon>Eukaryota</taxon>
        <taxon>Metazoa</taxon>
        <taxon>Ecdysozoa</taxon>
        <taxon>Arthropoda</taxon>
        <taxon>Chelicerata</taxon>
        <taxon>Arachnida</taxon>
        <taxon>Acari</taxon>
        <taxon>Acariformes</taxon>
        <taxon>Sarcoptiformes</taxon>
        <taxon>Astigmata</taxon>
        <taxon>Psoroptidia</taxon>
        <taxon>Analgoidea</taxon>
        <taxon>Pyroglyphidae</taxon>
        <taxon>Dermatophagoidinae</taxon>
        <taxon>Dermatophagoides</taxon>
    </lineage>
</organism>
<gene>
    <name evidence="2" type="ORF">DERP_002923</name>
</gene>
<feature type="region of interest" description="Disordered" evidence="1">
    <location>
        <begin position="1"/>
        <end position="21"/>
    </location>
</feature>
<reference evidence="2 3" key="2">
    <citation type="journal article" date="2022" name="Mol. Biol. Evol.">
        <title>Comparative Genomics Reveals Insights into the Divergent Evolution of Astigmatic Mites and Household Pest Adaptations.</title>
        <authorList>
            <person name="Xiong Q."/>
            <person name="Wan A.T."/>
            <person name="Liu X."/>
            <person name="Fung C.S."/>
            <person name="Xiao X."/>
            <person name="Malainual N."/>
            <person name="Hou J."/>
            <person name="Wang L."/>
            <person name="Wang M."/>
            <person name="Yang K.Y."/>
            <person name="Cui Y."/>
            <person name="Leung E.L."/>
            <person name="Nong W."/>
            <person name="Shin S.K."/>
            <person name="Au S.W."/>
            <person name="Jeong K.Y."/>
            <person name="Chew F.T."/>
            <person name="Hui J.H."/>
            <person name="Leung T.F."/>
            <person name="Tungtrongchitr A."/>
            <person name="Zhong N."/>
            <person name="Liu Z."/>
            <person name="Tsui S.K."/>
        </authorList>
    </citation>
    <scope>NUCLEOTIDE SEQUENCE [LARGE SCALE GENOMIC DNA]</scope>
    <source>
        <strain evidence="2">Derp</strain>
    </source>
</reference>
<dbReference type="Proteomes" id="UP000887458">
    <property type="component" value="Unassembled WGS sequence"/>
</dbReference>
<keyword evidence="3" id="KW-1185">Reference proteome</keyword>
<dbReference type="EMBL" id="NJHN03000008">
    <property type="protein sequence ID" value="KAH9426823.1"/>
    <property type="molecule type" value="Genomic_DNA"/>
</dbReference>
<sequence>MEQEIFSMKKELNEKKGHVEQKNRSNIDSYMMIIHSIRENNNVFDKIFQFSIPCFWYNYIHYYNEE</sequence>
<name>A0ABQ8JW38_DERPT</name>